<proteinExistence type="predicted"/>
<protein>
    <submittedName>
        <fullName evidence="1">Deterin</fullName>
    </submittedName>
</protein>
<evidence type="ECO:0000313" key="2">
    <source>
        <dbReference type="Proteomes" id="UP001056778"/>
    </source>
</evidence>
<keyword evidence="2" id="KW-1185">Reference proteome</keyword>
<gene>
    <name evidence="1" type="ORF">MML48_3g00002382</name>
</gene>
<organism evidence="1 2">
    <name type="scientific">Holotrichia oblita</name>
    <name type="common">Chafer beetle</name>
    <dbReference type="NCBI Taxonomy" id="644536"/>
    <lineage>
        <taxon>Eukaryota</taxon>
        <taxon>Metazoa</taxon>
        <taxon>Ecdysozoa</taxon>
        <taxon>Arthropoda</taxon>
        <taxon>Hexapoda</taxon>
        <taxon>Insecta</taxon>
        <taxon>Pterygota</taxon>
        <taxon>Neoptera</taxon>
        <taxon>Endopterygota</taxon>
        <taxon>Coleoptera</taxon>
        <taxon>Polyphaga</taxon>
        <taxon>Scarabaeiformia</taxon>
        <taxon>Scarabaeidae</taxon>
        <taxon>Melolonthinae</taxon>
        <taxon>Holotrichia</taxon>
    </lineage>
</organism>
<accession>A0ACB9TDK2</accession>
<comment type="caution">
    <text evidence="1">The sequence shown here is derived from an EMBL/GenBank/DDBJ whole genome shotgun (WGS) entry which is preliminary data.</text>
</comment>
<dbReference type="Proteomes" id="UP001056778">
    <property type="component" value="Chromosome 3"/>
</dbReference>
<sequence>MTVKERDDECKELRIQVKFGSEFNRKESFTAWVFSDNQKCSASKLAEAGFYFIGSKTEPDAVQCFLCGKSLDGWEEDDDPWQEHKKHSQNCKFAKLGKPECKLTVNQFLDIQMEVVKNWIIKRYENQKMELVIKQKMLSKLCKS</sequence>
<name>A0ACB9TDK2_HOLOL</name>
<dbReference type="EMBL" id="CM043017">
    <property type="protein sequence ID" value="KAI4464853.1"/>
    <property type="molecule type" value="Genomic_DNA"/>
</dbReference>
<evidence type="ECO:0000313" key="1">
    <source>
        <dbReference type="EMBL" id="KAI4464853.1"/>
    </source>
</evidence>
<reference evidence="1" key="1">
    <citation type="submission" date="2022-04" db="EMBL/GenBank/DDBJ databases">
        <title>Chromosome-scale genome assembly of Holotrichia oblita Faldermann.</title>
        <authorList>
            <person name="Rongchong L."/>
        </authorList>
    </citation>
    <scope>NUCLEOTIDE SEQUENCE</scope>
    <source>
        <strain evidence="1">81SQS9</strain>
    </source>
</reference>